<dbReference type="SUPFAM" id="SSF81822">
    <property type="entry name" value="RuBisCo LSMT C-terminal, substrate-binding domain"/>
    <property type="match status" value="1"/>
</dbReference>
<proteinExistence type="predicted"/>
<dbReference type="STRING" id="447093.C0NEF1"/>
<evidence type="ECO:0000313" key="6">
    <source>
        <dbReference type="Proteomes" id="UP000001631"/>
    </source>
</evidence>
<evidence type="ECO:0000256" key="2">
    <source>
        <dbReference type="ARBA" id="ARBA00022679"/>
    </source>
</evidence>
<feature type="domain" description="SET" evidence="4">
    <location>
        <begin position="32"/>
        <end position="257"/>
    </location>
</feature>
<keyword evidence="1" id="KW-0489">Methyltransferase</keyword>
<dbReference type="Gene3D" id="3.90.1410.10">
    <property type="entry name" value="set domain protein methyltransferase, domain 1"/>
    <property type="match status" value="1"/>
</dbReference>
<dbReference type="InterPro" id="IPR036464">
    <property type="entry name" value="Rubisco_LSMT_subst-bd_sf"/>
</dbReference>
<dbReference type="InterPro" id="IPR050600">
    <property type="entry name" value="SETD3_SETD6_MTase"/>
</dbReference>
<organism evidence="5 6">
    <name type="scientific">Ajellomyces capsulatus (strain G186AR / H82 / ATCC MYA-2454 / RMSCC 2432)</name>
    <name type="common">Darling's disease fungus</name>
    <name type="synonym">Histoplasma capsulatum</name>
    <dbReference type="NCBI Taxonomy" id="447093"/>
    <lineage>
        <taxon>Eukaryota</taxon>
        <taxon>Fungi</taxon>
        <taxon>Dikarya</taxon>
        <taxon>Ascomycota</taxon>
        <taxon>Pezizomycotina</taxon>
        <taxon>Eurotiomycetes</taxon>
        <taxon>Eurotiomycetidae</taxon>
        <taxon>Onygenales</taxon>
        <taxon>Ajellomycetaceae</taxon>
        <taxon>Histoplasma</taxon>
    </lineage>
</organism>
<dbReference type="VEuPathDB" id="FungiDB:I7I50_01498"/>
<keyword evidence="3" id="KW-0949">S-adenosyl-L-methionine</keyword>
<dbReference type="GO" id="GO:0032259">
    <property type="term" value="P:methylation"/>
    <property type="evidence" value="ECO:0007669"/>
    <property type="project" value="UniProtKB-KW"/>
</dbReference>
<dbReference type="GO" id="GO:0005634">
    <property type="term" value="C:nucleus"/>
    <property type="evidence" value="ECO:0007669"/>
    <property type="project" value="TreeGrafter"/>
</dbReference>
<dbReference type="RefSeq" id="XP_045290103.1">
    <property type="nucleotide sequence ID" value="XM_045428317.1"/>
</dbReference>
<evidence type="ECO:0000313" key="5">
    <source>
        <dbReference type="EMBL" id="EEH09622.1"/>
    </source>
</evidence>
<gene>
    <name evidence="5" type="ORF">HCBG_01267</name>
</gene>
<evidence type="ECO:0000256" key="1">
    <source>
        <dbReference type="ARBA" id="ARBA00022603"/>
    </source>
</evidence>
<dbReference type="GeneID" id="69034284"/>
<protein>
    <recommendedName>
        <fullName evidence="4">SET domain-containing protein</fullName>
    </recommendedName>
</protein>
<dbReference type="HOGENOM" id="CLU_587389_0_0_1"/>
<dbReference type="InterPro" id="IPR046341">
    <property type="entry name" value="SET_dom_sf"/>
</dbReference>
<accession>C0NEF1</accession>
<name>C0NEF1_AJECG</name>
<dbReference type="InterPro" id="IPR015353">
    <property type="entry name" value="Rubisco_LSMT_subst-bd"/>
</dbReference>
<sequence>MAPKSRHPTPSILTPSHSSHCWLKESGAVGLNALELANFQVIGRGVRTLRCFKEGERIFTIPADVLWTVEHAYADSLLGPALRSARPPLSVDDTLAMYILFVRSRESGYDGPRSHLATLPKSYSSSIFFTDDELEVCAGSSLYALTKRLGRCIEDDYRALVVRLLVQHQDLFPLDKFTIEDYKWALCTVWSRAMDFVLPGGKSIRLMAPFADMLNHSSEVRQCHAYDPLSGNLTILAGKDYEAGDQGVFFQVFIYYGSIPNNRLLRLYGFVMPGNPNDSYDLVLETHPMAPFFEQKRKLWDLAGFDSTSTISITLTDPLPKNVLGYLRIQRSDESDLASIARQRIDPKYEKISDSNEVEVLQSLIESFCGLLDSFGTQLESLEKQLAEGVYPSRGNAWAAAHVSLGEQQVLRLARKRAEDMLAAVESGSGNEKGSLPAPAPTPARCANCEKDFVRLMLCIADGRVRSLITKSTRQDVNIQLLKTVLR</sequence>
<dbReference type="PANTHER" id="PTHR13271:SF34">
    <property type="entry name" value="N-LYSINE METHYLTRANSFERASE SETD6"/>
    <property type="match status" value="1"/>
</dbReference>
<reference evidence="5" key="1">
    <citation type="submission" date="2009-02" db="EMBL/GenBank/DDBJ databases">
        <title>The Genome Sequence of Ajellomyces capsulatus strain G186AR.</title>
        <authorList>
            <consortium name="The Broad Institute Genome Sequencing Platform"/>
            <person name="Champion M."/>
            <person name="Cuomo C."/>
            <person name="Ma L.-J."/>
            <person name="Henn M.R."/>
            <person name="Sil A."/>
            <person name="Goldman B."/>
            <person name="Young S.K."/>
            <person name="Kodira C.D."/>
            <person name="Zeng Q."/>
            <person name="Koehrsen M."/>
            <person name="Alvarado L."/>
            <person name="Berlin A."/>
            <person name="Borenstein D."/>
            <person name="Chen Z."/>
            <person name="Engels R."/>
            <person name="Freedman E."/>
            <person name="Gellesch M."/>
            <person name="Goldberg J."/>
            <person name="Griggs A."/>
            <person name="Gujja S."/>
            <person name="Heiman D."/>
            <person name="Hepburn T."/>
            <person name="Howarth C."/>
            <person name="Jen D."/>
            <person name="Larson L."/>
            <person name="Lewis B."/>
            <person name="Mehta T."/>
            <person name="Park D."/>
            <person name="Pearson M."/>
            <person name="Roberts A."/>
            <person name="Saif S."/>
            <person name="Shea T."/>
            <person name="Shenoy N."/>
            <person name="Sisk P."/>
            <person name="Stolte C."/>
            <person name="Sykes S."/>
            <person name="Walk T."/>
            <person name="White J."/>
            <person name="Yandava C."/>
            <person name="Klein B."/>
            <person name="McEwen J.G."/>
            <person name="Puccia R."/>
            <person name="Goldman G.H."/>
            <person name="Felipe M.S."/>
            <person name="Nino-Vega G."/>
            <person name="San-Blas G."/>
            <person name="Taylor J."/>
            <person name="Mendoza L."/>
            <person name="Galagan J."/>
            <person name="Nusbaum C."/>
            <person name="Birren B."/>
        </authorList>
    </citation>
    <scope>NUCLEOTIDE SEQUENCE</scope>
    <source>
        <strain evidence="5">G186AR</strain>
    </source>
</reference>
<keyword evidence="2" id="KW-0808">Transferase</keyword>
<evidence type="ECO:0000256" key="3">
    <source>
        <dbReference type="ARBA" id="ARBA00022691"/>
    </source>
</evidence>
<dbReference type="SUPFAM" id="SSF82199">
    <property type="entry name" value="SET domain"/>
    <property type="match status" value="1"/>
</dbReference>
<dbReference type="InParanoid" id="C0NEF1"/>
<dbReference type="Gene3D" id="3.90.1420.10">
    <property type="entry name" value="Rubisco LSMT, substrate-binding domain"/>
    <property type="match status" value="1"/>
</dbReference>
<dbReference type="PROSITE" id="PS50280">
    <property type="entry name" value="SET"/>
    <property type="match status" value="1"/>
</dbReference>
<dbReference type="PANTHER" id="PTHR13271">
    <property type="entry name" value="UNCHARACTERIZED PUTATIVE METHYLTRANSFERASE"/>
    <property type="match status" value="1"/>
</dbReference>
<dbReference type="Proteomes" id="UP000001631">
    <property type="component" value="Unassembled WGS sequence"/>
</dbReference>
<dbReference type="CDD" id="cd10527">
    <property type="entry name" value="SET_LSMT"/>
    <property type="match status" value="1"/>
</dbReference>
<dbReference type="Pfam" id="PF09273">
    <property type="entry name" value="Rubis-subs-bind"/>
    <property type="match status" value="1"/>
</dbReference>
<keyword evidence="6" id="KW-1185">Reference proteome</keyword>
<dbReference type="GO" id="GO:0016279">
    <property type="term" value="F:protein-lysine N-methyltransferase activity"/>
    <property type="evidence" value="ECO:0007669"/>
    <property type="project" value="TreeGrafter"/>
</dbReference>
<dbReference type="EMBL" id="GG663364">
    <property type="protein sequence ID" value="EEH09622.1"/>
    <property type="molecule type" value="Genomic_DNA"/>
</dbReference>
<evidence type="ECO:0000259" key="4">
    <source>
        <dbReference type="PROSITE" id="PS50280"/>
    </source>
</evidence>
<dbReference type="AlphaFoldDB" id="C0NEF1"/>
<dbReference type="InterPro" id="IPR001214">
    <property type="entry name" value="SET_dom"/>
</dbReference>